<dbReference type="OrthoDB" id="6581954at2759"/>
<evidence type="ECO:0000256" key="1">
    <source>
        <dbReference type="ARBA" id="ARBA00004141"/>
    </source>
</evidence>
<evidence type="ECO:0000256" key="3">
    <source>
        <dbReference type="ARBA" id="ARBA00022692"/>
    </source>
</evidence>
<keyword evidence="6" id="KW-0915">Sodium</keyword>
<feature type="transmembrane region" description="Helical" evidence="10">
    <location>
        <begin position="288"/>
        <end position="313"/>
    </location>
</feature>
<keyword evidence="5 10" id="KW-0472">Membrane</keyword>
<feature type="binding site" evidence="6">
    <location>
        <position position="399"/>
    </location>
    <ligand>
        <name>Na(+)</name>
        <dbReference type="ChEBI" id="CHEBI:29101"/>
        <label>1</label>
    </ligand>
</feature>
<dbReference type="CDD" id="cd11496">
    <property type="entry name" value="SLC6sbd-TauT-like"/>
    <property type="match status" value="1"/>
</dbReference>
<dbReference type="PANTHER" id="PTHR11616">
    <property type="entry name" value="SODIUM/CHLORIDE DEPENDENT TRANSPORTER"/>
    <property type="match status" value="1"/>
</dbReference>
<dbReference type="GO" id="GO:0046872">
    <property type="term" value="F:metal ion binding"/>
    <property type="evidence" value="ECO:0007669"/>
    <property type="project" value="UniProtKB-KW"/>
</dbReference>
<dbReference type="PROSITE" id="PS00610">
    <property type="entry name" value="NA_NEUROTRAN_SYMP_1"/>
    <property type="match status" value="1"/>
</dbReference>
<evidence type="ECO:0000256" key="10">
    <source>
        <dbReference type="SAM" id="Phobius"/>
    </source>
</evidence>
<dbReference type="InterPro" id="IPR000175">
    <property type="entry name" value="Na/ntran_symport"/>
</dbReference>
<feature type="transmembrane region" description="Helical" evidence="10">
    <location>
        <begin position="457"/>
        <end position="477"/>
    </location>
</feature>
<organism evidence="11 12">
    <name type="scientific">Dimorphilus gyrociliatus</name>
    <dbReference type="NCBI Taxonomy" id="2664684"/>
    <lineage>
        <taxon>Eukaryota</taxon>
        <taxon>Metazoa</taxon>
        <taxon>Spiralia</taxon>
        <taxon>Lophotrochozoa</taxon>
        <taxon>Annelida</taxon>
        <taxon>Polychaeta</taxon>
        <taxon>Polychaeta incertae sedis</taxon>
        <taxon>Dinophilidae</taxon>
        <taxon>Dimorphilus</taxon>
    </lineage>
</organism>
<evidence type="ECO:0000256" key="9">
    <source>
        <dbReference type="SAM" id="MobiDB-lite"/>
    </source>
</evidence>
<keyword evidence="7" id="KW-1015">Disulfide bond</keyword>
<feature type="transmembrane region" description="Helical" evidence="10">
    <location>
        <begin position="245"/>
        <end position="268"/>
    </location>
</feature>
<evidence type="ECO:0000313" key="12">
    <source>
        <dbReference type="Proteomes" id="UP000549394"/>
    </source>
</evidence>
<evidence type="ECO:0000256" key="4">
    <source>
        <dbReference type="ARBA" id="ARBA00022989"/>
    </source>
</evidence>
<name>A0A7I8VVQ4_9ANNE</name>
<feature type="transmembrane region" description="Helical" evidence="10">
    <location>
        <begin position="498"/>
        <end position="521"/>
    </location>
</feature>
<keyword evidence="4 10" id="KW-1133">Transmembrane helix</keyword>
<evidence type="ECO:0000256" key="7">
    <source>
        <dbReference type="PIRSR" id="PIRSR600175-2"/>
    </source>
</evidence>
<evidence type="ECO:0000313" key="11">
    <source>
        <dbReference type="EMBL" id="CAD5119546.1"/>
    </source>
</evidence>
<feature type="transmembrane region" description="Helical" evidence="10">
    <location>
        <begin position="72"/>
        <end position="93"/>
    </location>
</feature>
<evidence type="ECO:0000256" key="5">
    <source>
        <dbReference type="ARBA" id="ARBA00023136"/>
    </source>
</evidence>
<feature type="compositionally biased region" description="Basic and acidic residues" evidence="9">
    <location>
        <begin position="7"/>
        <end position="16"/>
    </location>
</feature>
<feature type="binding site" evidence="6">
    <location>
        <position position="331"/>
    </location>
    <ligand>
        <name>Na(+)</name>
        <dbReference type="ChEBI" id="CHEBI:29101"/>
        <label>1</label>
    </ligand>
</feature>
<feature type="transmembrane region" description="Helical" evidence="10">
    <location>
        <begin position="114"/>
        <end position="141"/>
    </location>
</feature>
<feature type="transmembrane region" description="Helical" evidence="10">
    <location>
        <begin position="214"/>
        <end position="233"/>
    </location>
</feature>
<feature type="transmembrane region" description="Helical" evidence="10">
    <location>
        <begin position="379"/>
        <end position="398"/>
    </location>
</feature>
<dbReference type="PANTHER" id="PTHR11616:SF265">
    <property type="entry name" value="TRANSPORTER"/>
    <property type="match status" value="1"/>
</dbReference>
<dbReference type="AlphaFoldDB" id="A0A7I8VVQ4"/>
<keyword evidence="8" id="KW-0769">Symport</keyword>
<dbReference type="GO" id="GO:0005332">
    <property type="term" value="F:gamma-aminobutyric acid:sodium:chloride symporter activity"/>
    <property type="evidence" value="ECO:0007669"/>
    <property type="project" value="TreeGrafter"/>
</dbReference>
<feature type="binding site" evidence="6">
    <location>
        <position position="299"/>
    </location>
    <ligand>
        <name>Na(+)</name>
        <dbReference type="ChEBI" id="CHEBI:29101"/>
        <label>1</label>
    </ligand>
</feature>
<keyword evidence="6" id="KW-0479">Metal-binding</keyword>
<evidence type="ECO:0000256" key="8">
    <source>
        <dbReference type="RuleBase" id="RU003732"/>
    </source>
</evidence>
<keyword evidence="2 8" id="KW-0813">Transport</keyword>
<gene>
    <name evidence="11" type="ORF">DGYR_LOCUS7770</name>
</gene>
<keyword evidence="3 8" id="KW-0812">Transmembrane</keyword>
<comment type="caution">
    <text evidence="11">The sequence shown here is derived from an EMBL/GenBank/DDBJ whole genome shotgun (WGS) entry which is preliminary data.</text>
</comment>
<keyword evidence="12" id="KW-1185">Reference proteome</keyword>
<feature type="binding site" evidence="6">
    <location>
        <position position="400"/>
    </location>
    <ligand>
        <name>Na(+)</name>
        <dbReference type="ChEBI" id="CHEBI:29101"/>
        <label>1</label>
    </ligand>
</feature>
<proteinExistence type="inferred from homology"/>
<feature type="binding site" evidence="6">
    <location>
        <position position="48"/>
    </location>
    <ligand>
        <name>Na(+)</name>
        <dbReference type="ChEBI" id="CHEBI:29101"/>
        <label>1</label>
    </ligand>
</feature>
<accession>A0A7I8VVQ4</accession>
<sequence length="606" mass="69030">MESAVNGKEEMGRPKEEDIEDESELTGRGQEGRGQWTNKMDFIFSCIGYSIGLGNVWRFPYLCYKNGGGAFLIPYILTLVTAGIPMFFMELSIGQYLGIGGLGIYKICPIFKGVGYAAAVIAAWLNTYYIVILAWALFYLYQSFSVVLPWATCGHKWNTPACRSKYQLPCRNTTPANQTCYSNSSLTNFTSPVEEFWKRRALKLSSGLDEPGGIHFELAICLLISWIVCYFCIWKGVKWTGKVVWFTSLFPYVLLFVLLIRGITLPGAKDGIYFYVYPDLDRLKDSQVWLEAATQIFFSYGLALGAQVALGSYNHYRNNVYKDALIISCINSGTSMFSGFVIFSVLGFMAHEQQRNVTDVANSGPGLAFLAYPEAVTQLPISPLWSCLFFIMLFFIGLDSQFCTMEGFITACVDEWPKLLRKRKEIFILIVCILSYFVGLSMVTEGGMYVFEIFNTYSASGMCLLSLIFFECIAFSWSYGVGRFYDNLKDMIGYYPCFWWKICWSFLTPAICMGVFIFRLASYTPIKYGKYEYPTWGEAVGWLMALSSMLVTPVYAIYIFIVTPGSFRERCKLLFRPDVDEPIKRNRRQYIQMQQNPYNEQNVTAL</sequence>
<feature type="region of interest" description="Disordered" evidence="9">
    <location>
        <begin position="1"/>
        <end position="32"/>
    </location>
</feature>
<evidence type="ECO:0000256" key="2">
    <source>
        <dbReference type="ARBA" id="ARBA00022448"/>
    </source>
</evidence>
<dbReference type="SUPFAM" id="SSF161070">
    <property type="entry name" value="SNF-like"/>
    <property type="match status" value="1"/>
</dbReference>
<feature type="disulfide bond" evidence="7">
    <location>
        <begin position="153"/>
        <end position="162"/>
    </location>
</feature>
<dbReference type="Proteomes" id="UP000549394">
    <property type="component" value="Unassembled WGS sequence"/>
</dbReference>
<comment type="subcellular location">
    <subcellularLocation>
        <location evidence="1">Membrane</location>
        <topology evidence="1">Multi-pass membrane protein</topology>
    </subcellularLocation>
</comment>
<comment type="similarity">
    <text evidence="8">Belongs to the sodium:neurotransmitter symporter (SNF) (TC 2.A.22) family.</text>
</comment>
<feature type="transmembrane region" description="Helical" evidence="10">
    <location>
        <begin position="426"/>
        <end position="451"/>
    </location>
</feature>
<dbReference type="GO" id="GO:0005886">
    <property type="term" value="C:plasma membrane"/>
    <property type="evidence" value="ECO:0007669"/>
    <property type="project" value="TreeGrafter"/>
</dbReference>
<dbReference type="PRINTS" id="PR00176">
    <property type="entry name" value="NANEUSMPORT"/>
</dbReference>
<dbReference type="InterPro" id="IPR037272">
    <property type="entry name" value="SNS_sf"/>
</dbReference>
<dbReference type="NCBIfam" id="NF037979">
    <property type="entry name" value="Na_transp"/>
    <property type="match status" value="1"/>
</dbReference>
<reference evidence="11 12" key="1">
    <citation type="submission" date="2020-08" db="EMBL/GenBank/DDBJ databases">
        <authorList>
            <person name="Hejnol A."/>
        </authorList>
    </citation>
    <scope>NUCLEOTIDE SEQUENCE [LARGE SCALE GENOMIC DNA]</scope>
</reference>
<feature type="transmembrane region" description="Helical" evidence="10">
    <location>
        <begin position="325"/>
        <end position="350"/>
    </location>
</feature>
<evidence type="ECO:0000256" key="6">
    <source>
        <dbReference type="PIRSR" id="PIRSR600175-1"/>
    </source>
</evidence>
<dbReference type="EMBL" id="CAJFCJ010000010">
    <property type="protein sequence ID" value="CAD5119546.1"/>
    <property type="molecule type" value="Genomic_DNA"/>
</dbReference>
<dbReference type="Pfam" id="PF00209">
    <property type="entry name" value="SNF"/>
    <property type="match status" value="1"/>
</dbReference>
<protein>
    <recommendedName>
        <fullName evidence="8">Transporter</fullName>
    </recommendedName>
</protein>
<feature type="transmembrane region" description="Helical" evidence="10">
    <location>
        <begin position="541"/>
        <end position="562"/>
    </location>
</feature>
<feature type="transmembrane region" description="Helical" evidence="10">
    <location>
        <begin position="42"/>
        <end position="60"/>
    </location>
</feature>
<dbReference type="PROSITE" id="PS00754">
    <property type="entry name" value="NA_NEUROTRAN_SYMP_2"/>
    <property type="match status" value="1"/>
</dbReference>
<feature type="binding site" evidence="6">
    <location>
        <position position="55"/>
    </location>
    <ligand>
        <name>Na(+)</name>
        <dbReference type="ChEBI" id="CHEBI:29101"/>
        <label>1</label>
    </ligand>
</feature>
<dbReference type="GO" id="GO:0043005">
    <property type="term" value="C:neuron projection"/>
    <property type="evidence" value="ECO:0007669"/>
    <property type="project" value="TreeGrafter"/>
</dbReference>
<dbReference type="PROSITE" id="PS50267">
    <property type="entry name" value="NA_NEUROTRAN_SYMP_3"/>
    <property type="match status" value="1"/>
</dbReference>